<dbReference type="InterPro" id="IPR012919">
    <property type="entry name" value="SUN_dom"/>
</dbReference>
<dbReference type="PANTHER" id="PTHR12911:SF8">
    <property type="entry name" value="KLAROID PROTEIN-RELATED"/>
    <property type="match status" value="1"/>
</dbReference>
<evidence type="ECO:0000256" key="3">
    <source>
        <dbReference type="ARBA" id="ARBA00022989"/>
    </source>
</evidence>
<feature type="transmembrane region" description="Helical" evidence="6">
    <location>
        <begin position="72"/>
        <end position="93"/>
    </location>
</feature>
<comment type="subcellular location">
    <subcellularLocation>
        <location evidence="1">Membrane</location>
    </subcellularLocation>
</comment>
<keyword evidence="4 6" id="KW-0472">Membrane</keyword>
<accession>A0ABM4CCH6</accession>
<protein>
    <submittedName>
        <fullName evidence="9">SUN domain-containing protein 3 isoform X4</fullName>
    </submittedName>
</protein>
<evidence type="ECO:0000313" key="9">
    <source>
        <dbReference type="RefSeq" id="XP_065659383.1"/>
    </source>
</evidence>
<evidence type="ECO:0000313" key="8">
    <source>
        <dbReference type="Proteomes" id="UP001652625"/>
    </source>
</evidence>
<keyword evidence="8" id="KW-1185">Reference proteome</keyword>
<organism evidence="8 9">
    <name type="scientific">Hydra vulgaris</name>
    <name type="common">Hydra</name>
    <name type="synonym">Hydra attenuata</name>
    <dbReference type="NCBI Taxonomy" id="6087"/>
    <lineage>
        <taxon>Eukaryota</taxon>
        <taxon>Metazoa</taxon>
        <taxon>Cnidaria</taxon>
        <taxon>Hydrozoa</taxon>
        <taxon>Hydroidolina</taxon>
        <taxon>Anthoathecata</taxon>
        <taxon>Aplanulata</taxon>
        <taxon>Hydridae</taxon>
        <taxon>Hydra</taxon>
    </lineage>
</organism>
<dbReference type="Proteomes" id="UP001652625">
    <property type="component" value="Chromosome 08"/>
</dbReference>
<dbReference type="GeneID" id="100201140"/>
<reference evidence="9" key="1">
    <citation type="submission" date="2025-08" db="UniProtKB">
        <authorList>
            <consortium name="RefSeq"/>
        </authorList>
    </citation>
    <scope>IDENTIFICATION</scope>
</reference>
<dbReference type="Gene3D" id="2.60.120.260">
    <property type="entry name" value="Galactose-binding domain-like"/>
    <property type="match status" value="1"/>
</dbReference>
<evidence type="ECO:0000256" key="4">
    <source>
        <dbReference type="ARBA" id="ARBA00023136"/>
    </source>
</evidence>
<evidence type="ECO:0000256" key="6">
    <source>
        <dbReference type="SAM" id="Phobius"/>
    </source>
</evidence>
<dbReference type="PROSITE" id="PS51469">
    <property type="entry name" value="SUN"/>
    <property type="match status" value="1"/>
</dbReference>
<feature type="domain" description="SUN" evidence="7">
    <location>
        <begin position="236"/>
        <end position="398"/>
    </location>
</feature>
<evidence type="ECO:0000256" key="2">
    <source>
        <dbReference type="ARBA" id="ARBA00022692"/>
    </source>
</evidence>
<evidence type="ECO:0000256" key="1">
    <source>
        <dbReference type="ARBA" id="ARBA00004370"/>
    </source>
</evidence>
<dbReference type="RefSeq" id="XP_065659383.1">
    <property type="nucleotide sequence ID" value="XM_065803311.1"/>
</dbReference>
<dbReference type="Pfam" id="PF07738">
    <property type="entry name" value="Sad1_UNC"/>
    <property type="match status" value="1"/>
</dbReference>
<evidence type="ECO:0000259" key="7">
    <source>
        <dbReference type="PROSITE" id="PS51469"/>
    </source>
</evidence>
<gene>
    <name evidence="9" type="primary">LOC100201140</name>
</gene>
<dbReference type="PANTHER" id="PTHR12911">
    <property type="entry name" value="SAD1/UNC-84-LIKE PROTEIN-RELATED"/>
    <property type="match status" value="1"/>
</dbReference>
<keyword evidence="2 6" id="KW-0812">Transmembrane</keyword>
<feature type="coiled-coil region" evidence="5">
    <location>
        <begin position="119"/>
        <end position="191"/>
    </location>
</feature>
<dbReference type="InterPro" id="IPR045119">
    <property type="entry name" value="SUN1-5"/>
</dbReference>
<keyword evidence="5" id="KW-0175">Coiled coil</keyword>
<proteinExistence type="predicted"/>
<name>A0ABM4CCH6_HYDVU</name>
<evidence type="ECO:0000256" key="5">
    <source>
        <dbReference type="SAM" id="Coils"/>
    </source>
</evidence>
<keyword evidence="3 6" id="KW-1133">Transmembrane helix</keyword>
<sequence>MMGTLEERALPLRRCRSPTRVARKRLQNGLDKSEDNVLDHKKDFQIATNVLKLEDTNVVGCKKSNKLLQRSWLKTILIIFCIGVVFVAFWFGAKNNYDDQTNNDVLSSLQFQQPEAVTIEELNKKIAALELNYTLVESLKQYSNLQKQTIDKLQQQISTTVNVVKSLSEKLNLLQKEAEDDKKKVEMDQKRNENGLCQGDECRYSSQNIYAVTQSFLEVYSADKLGIPDFALESAGGSIHMPHHSETCESGSPIIKVFGLPLWNDPRSPRSIINSDSLPGSCWPMKSSKGYVVIKLATMIKPTMVSLEHLDQRLDQYSYKTFKSAPKEFEVFAWFDAQGASKAKIGSYTYLRNSSAIQSFKLEKEVDNVLYIELRILTNYGNEDCTCIYRFRVHGISNDWMSGSL</sequence>